<dbReference type="SUPFAM" id="SSF52058">
    <property type="entry name" value="L domain-like"/>
    <property type="match status" value="1"/>
</dbReference>
<evidence type="ECO:0000313" key="4">
    <source>
        <dbReference type="Proteomes" id="UP000593564"/>
    </source>
</evidence>
<proteinExistence type="predicted"/>
<dbReference type="Pfam" id="PF23622">
    <property type="entry name" value="LRR_At1g61320_AtMIF1"/>
    <property type="match status" value="1"/>
</dbReference>
<protein>
    <recommendedName>
        <fullName evidence="2">F-box domain-containing protein</fullName>
    </recommendedName>
</protein>
<keyword evidence="4" id="KW-1185">Reference proteome</keyword>
<dbReference type="PANTHER" id="PTHR34145:SF28">
    <property type="entry name" value="F-BOX DOMAIN-CONTAINING PROTEIN"/>
    <property type="match status" value="1"/>
</dbReference>
<reference evidence="4" key="1">
    <citation type="journal article" date="2020" name="Nat. Commun.">
        <title>Genome assembly of wild tea tree DASZ reveals pedigree and selection history of tea varieties.</title>
        <authorList>
            <person name="Zhang W."/>
            <person name="Zhang Y."/>
            <person name="Qiu H."/>
            <person name="Guo Y."/>
            <person name="Wan H."/>
            <person name="Zhang X."/>
            <person name="Scossa F."/>
            <person name="Alseekh S."/>
            <person name="Zhang Q."/>
            <person name="Wang P."/>
            <person name="Xu L."/>
            <person name="Schmidt M.H."/>
            <person name="Jia X."/>
            <person name="Li D."/>
            <person name="Zhu A."/>
            <person name="Guo F."/>
            <person name="Chen W."/>
            <person name="Ni D."/>
            <person name="Usadel B."/>
            <person name="Fernie A.R."/>
            <person name="Wen W."/>
        </authorList>
    </citation>
    <scope>NUCLEOTIDE SEQUENCE [LARGE SCALE GENOMIC DNA]</scope>
    <source>
        <strain evidence="4">cv. G240</strain>
    </source>
</reference>
<evidence type="ECO:0000256" key="1">
    <source>
        <dbReference type="SAM" id="MobiDB-lite"/>
    </source>
</evidence>
<dbReference type="Pfam" id="PF08387">
    <property type="entry name" value="FBD"/>
    <property type="match status" value="1"/>
</dbReference>
<feature type="compositionally biased region" description="Pro residues" evidence="1">
    <location>
        <begin position="20"/>
        <end position="36"/>
    </location>
</feature>
<evidence type="ECO:0000313" key="3">
    <source>
        <dbReference type="EMBL" id="KAF5934809.1"/>
    </source>
</evidence>
<name>A0A7J7G2A7_CAMSI</name>
<reference evidence="3 4" key="2">
    <citation type="submission" date="2020-07" db="EMBL/GenBank/DDBJ databases">
        <title>Genome assembly of wild tea tree DASZ reveals pedigree and selection history of tea varieties.</title>
        <authorList>
            <person name="Zhang W."/>
        </authorList>
    </citation>
    <scope>NUCLEOTIDE SEQUENCE [LARGE SCALE GENOMIC DNA]</scope>
    <source>
        <strain evidence="4">cv. G240</strain>
        <tissue evidence="3">Leaf</tissue>
    </source>
</reference>
<organism evidence="3 4">
    <name type="scientific">Camellia sinensis</name>
    <name type="common">Tea plant</name>
    <name type="synonym">Thea sinensis</name>
    <dbReference type="NCBI Taxonomy" id="4442"/>
    <lineage>
        <taxon>Eukaryota</taxon>
        <taxon>Viridiplantae</taxon>
        <taxon>Streptophyta</taxon>
        <taxon>Embryophyta</taxon>
        <taxon>Tracheophyta</taxon>
        <taxon>Spermatophyta</taxon>
        <taxon>Magnoliopsida</taxon>
        <taxon>eudicotyledons</taxon>
        <taxon>Gunneridae</taxon>
        <taxon>Pentapetalae</taxon>
        <taxon>asterids</taxon>
        <taxon>Ericales</taxon>
        <taxon>Theaceae</taxon>
        <taxon>Camellia</taxon>
    </lineage>
</organism>
<dbReference type="Gene3D" id="1.20.1280.50">
    <property type="match status" value="1"/>
</dbReference>
<comment type="caution">
    <text evidence="3">The sequence shown here is derived from an EMBL/GenBank/DDBJ whole genome shotgun (WGS) entry which is preliminary data.</text>
</comment>
<dbReference type="EMBL" id="JACBKZ010000013">
    <property type="protein sequence ID" value="KAF5934809.1"/>
    <property type="molecule type" value="Genomic_DNA"/>
</dbReference>
<dbReference type="InterPro" id="IPR032675">
    <property type="entry name" value="LRR_dom_sf"/>
</dbReference>
<gene>
    <name evidence="3" type="ORF">HYC85_025938</name>
</gene>
<dbReference type="Proteomes" id="UP000593564">
    <property type="component" value="Unassembled WGS sequence"/>
</dbReference>
<dbReference type="InterPro" id="IPR055357">
    <property type="entry name" value="LRR_At1g61320_AtMIF1"/>
</dbReference>
<evidence type="ECO:0000259" key="2">
    <source>
        <dbReference type="PROSITE" id="PS50181"/>
    </source>
</evidence>
<dbReference type="InterPro" id="IPR053772">
    <property type="entry name" value="At1g61320/At1g61330-like"/>
</dbReference>
<dbReference type="PROSITE" id="PS50181">
    <property type="entry name" value="FBOX"/>
    <property type="match status" value="1"/>
</dbReference>
<sequence length="717" mass="80884">MSRQISARASKKARGSTSSAPPPPPLTPSSPPPPIELPRGNGSITYLASRSRLVPRLTRPKTLSMTNHLILPPQGDPFYMTCEEYLKLQYSVDQFWKYNVKKGLSTNGASVLQISMALSNVDRPLRLIQPQASATSTCHSGVASKGNDPKPIDRLTEMPDEILSFILSFLSIRDSAKARILSRRWRYICPFMLNLDFDLHTVLGINYKARYSNGDSDISWEDKSKFVTGVDQFLELYNGQKLLSLRICFCLGNEHAGYVDRWIGFAIIMKTEKLDLEFSASPESQSNKLYDFPCQLLPQGDSSQLKYLCLKSCNLRPTPNLVSRLVSLKSLDLEHVPLNQSCANSILSSCLNLEWLRLKNSILPETLCVHGPSLHLKILIVHECYGVEKFEISSIGLTTFEYIGEVKNFSFLDVPRLEKVHIRFMVAYERGTQYMFNGIANDLPWLQTLSLVLTTDEVLPIPARITRFNSLKQLELFVMVSSDFNLLSLTLLLNVSPLLQKLHLSWRQRWSGGGGGGGGGGVEVVVVLVLRGGGICDADIVIGKPWGGGGVRISQRRLWELGIAMVAPHWPSLVILFHVVTDSIVLRVLFAYGLRVELWYILSSFLTDGTKLWLHIGRSRGRRIEQQYSKHVHCELKEVGVHDFLGRSNEMELAIYLFKNAVSLERMILSTQKRLYHGGGKWTSSRCPWFEWHIKKACAYDLLQKEKVYSHTELLLL</sequence>
<dbReference type="PANTHER" id="PTHR34145">
    <property type="entry name" value="OS02G0105600 PROTEIN"/>
    <property type="match status" value="1"/>
</dbReference>
<dbReference type="SMART" id="SM00256">
    <property type="entry name" value="FBOX"/>
    <property type="match status" value="1"/>
</dbReference>
<accession>A0A7J7G2A7</accession>
<dbReference type="AlphaFoldDB" id="A0A7J7G2A7"/>
<dbReference type="InterPro" id="IPR036047">
    <property type="entry name" value="F-box-like_dom_sf"/>
</dbReference>
<dbReference type="SUPFAM" id="SSF81383">
    <property type="entry name" value="F-box domain"/>
    <property type="match status" value="1"/>
</dbReference>
<feature type="domain" description="F-box" evidence="2">
    <location>
        <begin position="152"/>
        <end position="188"/>
    </location>
</feature>
<dbReference type="Gene3D" id="3.80.10.10">
    <property type="entry name" value="Ribonuclease Inhibitor"/>
    <property type="match status" value="1"/>
</dbReference>
<feature type="region of interest" description="Disordered" evidence="1">
    <location>
        <begin position="1"/>
        <end position="42"/>
    </location>
</feature>
<dbReference type="InterPro" id="IPR006566">
    <property type="entry name" value="FBD"/>
</dbReference>
<dbReference type="Pfam" id="PF00646">
    <property type="entry name" value="F-box"/>
    <property type="match status" value="1"/>
</dbReference>
<dbReference type="InterPro" id="IPR001810">
    <property type="entry name" value="F-box_dom"/>
</dbReference>